<feature type="binding site" evidence="12">
    <location>
        <position position="96"/>
    </location>
    <ligand>
        <name>ATP</name>
        <dbReference type="ChEBI" id="CHEBI:30616"/>
    </ligand>
</feature>
<dbReference type="PANTHER" id="PTHR30612">
    <property type="entry name" value="SECA INNER MEMBRANE COMPONENT OF SEC PROTEIN SECRETION SYSTEM"/>
    <property type="match status" value="1"/>
</dbReference>
<dbReference type="SMART" id="SM00958">
    <property type="entry name" value="SecA_PP_bind"/>
    <property type="match status" value="1"/>
</dbReference>
<proteinExistence type="inferred from homology"/>
<evidence type="ECO:0000256" key="4">
    <source>
        <dbReference type="ARBA" id="ARBA00022475"/>
    </source>
</evidence>
<dbReference type="SUPFAM" id="SSF52540">
    <property type="entry name" value="P-loop containing nucleoside triphosphate hydrolases"/>
    <property type="match status" value="2"/>
</dbReference>
<dbReference type="PROSITE" id="PS51192">
    <property type="entry name" value="HELICASE_ATP_BIND_1"/>
    <property type="match status" value="1"/>
</dbReference>
<feature type="domain" description="Helicase C-terminal" evidence="16">
    <location>
        <begin position="476"/>
        <end position="689"/>
    </location>
</feature>
<comment type="catalytic activity">
    <reaction evidence="12">
        <text>ATP + H2O + cellular proteinSide 1 = ADP + phosphate + cellular proteinSide 2.</text>
        <dbReference type="EC" id="7.4.2.8"/>
    </reaction>
</comment>
<evidence type="ECO:0000256" key="14">
    <source>
        <dbReference type="SAM" id="Coils"/>
    </source>
</evidence>
<dbReference type="Pfam" id="PF21090">
    <property type="entry name" value="P-loop_SecA"/>
    <property type="match status" value="1"/>
</dbReference>
<evidence type="ECO:0000256" key="5">
    <source>
        <dbReference type="ARBA" id="ARBA00022490"/>
    </source>
</evidence>
<dbReference type="CDD" id="cd17928">
    <property type="entry name" value="DEXDc_SecA"/>
    <property type="match status" value="1"/>
</dbReference>
<dbReference type="NCBIfam" id="NF009538">
    <property type="entry name" value="PRK12904.1"/>
    <property type="match status" value="1"/>
</dbReference>
<comment type="subcellular location">
    <subcellularLocation>
        <location evidence="12">Cell membrane</location>
        <topology evidence="12">Peripheral membrane protein</topology>
        <orientation evidence="12">Cytoplasmic side</orientation>
    </subcellularLocation>
    <subcellularLocation>
        <location evidence="12">Cytoplasm</location>
    </subcellularLocation>
    <subcellularLocation>
        <location evidence="1">Membrane</location>
        <topology evidence="1">Peripheral membrane protein</topology>
    </subcellularLocation>
    <text evidence="12">Distribution is 50-50.</text>
</comment>
<dbReference type="PROSITE" id="PS01312">
    <property type="entry name" value="SECA"/>
    <property type="match status" value="1"/>
</dbReference>
<dbReference type="SUPFAM" id="SSF81767">
    <property type="entry name" value="Pre-protein crosslinking domain of SecA"/>
    <property type="match status" value="1"/>
</dbReference>
<keyword evidence="11 12" id="KW-0472">Membrane</keyword>
<keyword evidence="3 12" id="KW-0813">Transport</keyword>
<evidence type="ECO:0000256" key="9">
    <source>
        <dbReference type="ARBA" id="ARBA00022967"/>
    </source>
</evidence>
<feature type="coiled-coil region" evidence="14">
    <location>
        <begin position="877"/>
        <end position="936"/>
    </location>
</feature>
<evidence type="ECO:0000256" key="1">
    <source>
        <dbReference type="ARBA" id="ARBA00004170"/>
    </source>
</evidence>
<protein>
    <recommendedName>
        <fullName evidence="12 13">Protein translocase subunit SecA</fullName>
        <ecNumber evidence="12">7.4.2.8</ecNumber>
    </recommendedName>
</protein>
<evidence type="ECO:0000259" key="15">
    <source>
        <dbReference type="PROSITE" id="PS51192"/>
    </source>
</evidence>
<dbReference type="InterPro" id="IPR036266">
    <property type="entry name" value="SecA_Wing/Scaffold_sf"/>
</dbReference>
<evidence type="ECO:0000256" key="7">
    <source>
        <dbReference type="ARBA" id="ARBA00022840"/>
    </source>
</evidence>
<dbReference type="InterPro" id="IPR011116">
    <property type="entry name" value="SecA_Wing/Scaffold"/>
</dbReference>
<evidence type="ECO:0000256" key="8">
    <source>
        <dbReference type="ARBA" id="ARBA00022927"/>
    </source>
</evidence>
<organism evidence="18 19">
    <name type="scientific">Persephonella atlantica</name>
    <dbReference type="NCBI Taxonomy" id="2699429"/>
    <lineage>
        <taxon>Bacteria</taxon>
        <taxon>Pseudomonadati</taxon>
        <taxon>Aquificota</taxon>
        <taxon>Aquificia</taxon>
        <taxon>Aquificales</taxon>
        <taxon>Hydrogenothermaceae</taxon>
        <taxon>Persephonella</taxon>
    </lineage>
</organism>
<dbReference type="InterPro" id="IPR011130">
    <property type="entry name" value="SecA_preprotein_X-link_dom"/>
</dbReference>
<comment type="subunit">
    <text evidence="12">Monomer and homodimer. Part of the essential Sec protein translocation apparatus which comprises SecA, SecYEG and auxiliary proteins SecDF. Other proteins may also be involved.</text>
</comment>
<keyword evidence="14" id="KW-0175">Coiled coil</keyword>
<evidence type="ECO:0000313" key="18">
    <source>
        <dbReference type="EMBL" id="MBK3331962.1"/>
    </source>
</evidence>
<dbReference type="PANTHER" id="PTHR30612:SF0">
    <property type="entry name" value="CHLOROPLAST PROTEIN-TRANSPORTING ATPASE"/>
    <property type="match status" value="1"/>
</dbReference>
<keyword evidence="10 12" id="KW-0811">Translocation</keyword>
<dbReference type="InterPro" id="IPR014001">
    <property type="entry name" value="Helicase_ATP-bd"/>
</dbReference>
<dbReference type="InterPro" id="IPR014018">
    <property type="entry name" value="SecA_motor_DEAD"/>
</dbReference>
<dbReference type="NCBIfam" id="TIGR00963">
    <property type="entry name" value="secA"/>
    <property type="match status" value="1"/>
</dbReference>
<comment type="caution">
    <text evidence="18">The sequence shown here is derived from an EMBL/GenBank/DDBJ whole genome shotgun (WGS) entry which is preliminary data.</text>
</comment>
<comment type="function">
    <text evidence="12">Part of the Sec protein translocase complex. Interacts with the SecYEG preprotein conducting channel. Has a central role in coupling the hydrolysis of ATP to the transfer of proteins into and across the cell membrane, serving as an ATP-driven molecular motor driving the stepwise translocation of polypeptide chains across the membrane.</text>
</comment>
<reference evidence="18 19" key="1">
    <citation type="journal article" date="2021" name="Syst. Appl. Microbiol.">
        <title>Persephonella atlantica sp. nov.: How to adapt to physico-chemical gradients in high temperature hydrothermal habitats.</title>
        <authorList>
            <person name="Francois D.X."/>
            <person name="Godfroy A."/>
            <person name="Mathien C."/>
            <person name="Aube J."/>
            <person name="Cathalot C."/>
            <person name="Lesongeur F."/>
            <person name="L'Haridon S."/>
            <person name="Philippon X."/>
            <person name="Roussel E.G."/>
        </authorList>
    </citation>
    <scope>NUCLEOTIDE SEQUENCE [LARGE SCALE GENOMIC DNA]</scope>
    <source>
        <strain evidence="18 19">MO1340</strain>
    </source>
</reference>
<dbReference type="Pfam" id="PF07516">
    <property type="entry name" value="SecA_SW"/>
    <property type="match status" value="1"/>
</dbReference>
<dbReference type="Gene3D" id="1.10.3060.10">
    <property type="entry name" value="Helical scaffold and wing domains of SecA"/>
    <property type="match status" value="1"/>
</dbReference>
<evidence type="ECO:0000313" key="19">
    <source>
        <dbReference type="Proteomes" id="UP000772812"/>
    </source>
</evidence>
<dbReference type="EMBL" id="JAACYA010000001">
    <property type="protein sequence ID" value="MBK3331962.1"/>
    <property type="molecule type" value="Genomic_DNA"/>
</dbReference>
<dbReference type="InterPro" id="IPR001650">
    <property type="entry name" value="Helicase_C-like"/>
</dbReference>
<accession>A0ABS1GGT6</accession>
<dbReference type="PROSITE" id="PS51194">
    <property type="entry name" value="HELICASE_CTER"/>
    <property type="match status" value="1"/>
</dbReference>
<evidence type="ECO:0000256" key="3">
    <source>
        <dbReference type="ARBA" id="ARBA00022448"/>
    </source>
</evidence>
<dbReference type="InterPro" id="IPR036670">
    <property type="entry name" value="SecA_X-link_sf"/>
</dbReference>
<dbReference type="HAMAP" id="MF_01382">
    <property type="entry name" value="SecA"/>
    <property type="match status" value="1"/>
</dbReference>
<evidence type="ECO:0000259" key="16">
    <source>
        <dbReference type="PROSITE" id="PS51194"/>
    </source>
</evidence>
<evidence type="ECO:0000256" key="13">
    <source>
        <dbReference type="RuleBase" id="RU003874"/>
    </source>
</evidence>
<dbReference type="PRINTS" id="PR00906">
    <property type="entry name" value="SECA"/>
</dbReference>
<feature type="domain" description="SecA family profile" evidence="17">
    <location>
        <begin position="3"/>
        <end position="673"/>
    </location>
</feature>
<gene>
    <name evidence="12 18" type="primary">secA</name>
    <name evidence="18" type="ORF">GWK41_02630</name>
</gene>
<dbReference type="Gene3D" id="3.40.50.300">
    <property type="entry name" value="P-loop containing nucleotide triphosphate hydrolases"/>
    <property type="match status" value="3"/>
</dbReference>
<keyword evidence="8 12" id="KW-0653">Protein transport</keyword>
<dbReference type="InterPro" id="IPR027417">
    <property type="entry name" value="P-loop_NTPase"/>
</dbReference>
<dbReference type="InterPro" id="IPR044722">
    <property type="entry name" value="SecA_SF2_C"/>
</dbReference>
<dbReference type="SMART" id="SM00957">
    <property type="entry name" value="SecA_DEAD"/>
    <property type="match status" value="1"/>
</dbReference>
<name>A0ABS1GGT6_9AQUI</name>
<keyword evidence="19" id="KW-1185">Reference proteome</keyword>
<keyword evidence="7 12" id="KW-0067">ATP-binding</keyword>
<dbReference type="InterPro" id="IPR020937">
    <property type="entry name" value="SecA_CS"/>
</dbReference>
<dbReference type="RefSeq" id="WP_200673358.1">
    <property type="nucleotide sequence ID" value="NZ_JAACYA010000001.1"/>
</dbReference>
<feature type="binding site" evidence="12">
    <location>
        <begin position="114"/>
        <end position="118"/>
    </location>
    <ligand>
        <name>ATP</name>
        <dbReference type="ChEBI" id="CHEBI:30616"/>
    </ligand>
</feature>
<dbReference type="PROSITE" id="PS51196">
    <property type="entry name" value="SECA_MOTOR_DEAD"/>
    <property type="match status" value="1"/>
</dbReference>
<keyword evidence="4 12" id="KW-1003">Cell membrane</keyword>
<evidence type="ECO:0000256" key="12">
    <source>
        <dbReference type="HAMAP-Rule" id="MF_01382"/>
    </source>
</evidence>
<keyword evidence="6 12" id="KW-0547">Nucleotide-binding</keyword>
<comment type="similarity">
    <text evidence="2 12 13">Belongs to the SecA family.</text>
</comment>
<evidence type="ECO:0000259" key="17">
    <source>
        <dbReference type="PROSITE" id="PS51196"/>
    </source>
</evidence>
<feature type="domain" description="Helicase ATP-binding" evidence="15">
    <location>
        <begin position="98"/>
        <end position="307"/>
    </location>
</feature>
<evidence type="ECO:0000256" key="10">
    <source>
        <dbReference type="ARBA" id="ARBA00023010"/>
    </source>
</evidence>
<dbReference type="Pfam" id="PF07517">
    <property type="entry name" value="SecA_DEAD"/>
    <property type="match status" value="1"/>
</dbReference>
<feature type="binding site" evidence="12">
    <location>
        <position position="554"/>
    </location>
    <ligand>
        <name>ATP</name>
        <dbReference type="ChEBI" id="CHEBI:30616"/>
    </ligand>
</feature>
<evidence type="ECO:0000256" key="2">
    <source>
        <dbReference type="ARBA" id="ARBA00007650"/>
    </source>
</evidence>
<sequence>MIGYVFKKIFGTKNEREIKKIRPIVEKVNQLEKQFDQLSNKEIREKSLKLIERVRSDKQLSDAITQGEIVDILPEAFALVKEAAKRTLGLRPFDVQLIGAVALHKGNVAEMKTGEGKTLVASISIYLNALTGKGVHLVTVNDYLAKRDAVWMGSIYKFLGLDVGVINTNHQSFIVEWVDEEKFNEAIEKDMRVWPKGYEGELLPSELYNIEARKNFFTHAVEAERRQAYEADITYGTNNEFGFDYLRDNMVFSIEQVVQVKGHHYAIVDEVDSILIDEARTPLIISGPSGEDVSIYYTADAFVKTLVKDEDFIVDEKNKTAVLTEKGAEKAEKYFNLENLYDPKNIDILHAITQSLRANSLFHRDVDYVVKDGQVIIVDEFTGRLMPGRRWSDGLHQAIEAKEGVKIEAENQTLASITFQNYFRMYDKLAGMTGTAETEAEEFKEIYGLDVLVIPTNKPVIRKDYPDLVYKTKKEKFDAAIKEIEQLHKQGRPILVGTASIETSEHLSALLKKKGIKHHVLNAKHHEKEAEIIAQAGRIGAVTIATNMAGRGTDILLGGNPEFLAKEILKKKGLTPEEATEEQFKEALKEAQKITAEEKKKVVELGGLAVIGTERHESRRIDNQLRGRAGRQGDPGSSRFYLSLEDDLLRLFGGDKLKNLMDRLKIPDGEPIESSMVTKAIENAQKRIEGQNFQIRKRLLEFDDVMNKQRQVIYSLRRDILEGINLKEELKQWLYDVGLFYIDKYAPAEEYQEKWDLDELEKTFKEWLNIEIKIPRDREWDRKELEDFIFSEVEKVYARKEEYYGSGLMREFERYITLQVLDNLWKEHLHLLDRLRESVYLRGYAQRDPLVEYKKESFNLFEDMLFRMKQHTLEYLFKTEITSEEQVEEEKKKLEEETQKLLEEAQLSTEEEEAKKKKKKKKLIKYKNRVERRKKKKSK</sequence>
<dbReference type="SUPFAM" id="SSF81886">
    <property type="entry name" value="Helical scaffold and wing domains of SecA"/>
    <property type="match status" value="1"/>
</dbReference>
<dbReference type="InterPro" id="IPR000185">
    <property type="entry name" value="SecA"/>
</dbReference>
<evidence type="ECO:0000256" key="11">
    <source>
        <dbReference type="ARBA" id="ARBA00023136"/>
    </source>
</evidence>
<dbReference type="CDD" id="cd18803">
    <property type="entry name" value="SF2_C_secA"/>
    <property type="match status" value="1"/>
</dbReference>
<keyword evidence="9 12" id="KW-1278">Translocase</keyword>
<evidence type="ECO:0000256" key="6">
    <source>
        <dbReference type="ARBA" id="ARBA00022741"/>
    </source>
</evidence>
<keyword evidence="5 12" id="KW-0963">Cytoplasm</keyword>
<dbReference type="Pfam" id="PF01043">
    <property type="entry name" value="SecA_PP_bind"/>
    <property type="match status" value="1"/>
</dbReference>
<dbReference type="InterPro" id="IPR011115">
    <property type="entry name" value="SecA_DEAD"/>
</dbReference>
<dbReference type="Proteomes" id="UP000772812">
    <property type="component" value="Unassembled WGS sequence"/>
</dbReference>
<dbReference type="EC" id="7.4.2.8" evidence="12"/>